<comment type="similarity">
    <text evidence="2">Belongs to the CDP-alcohol phosphatidyltransferase class-I family.</text>
</comment>
<evidence type="ECO:0000256" key="2">
    <source>
        <dbReference type="RuleBase" id="RU003750"/>
    </source>
</evidence>
<dbReference type="GO" id="GO:0008654">
    <property type="term" value="P:phospholipid biosynthetic process"/>
    <property type="evidence" value="ECO:0007669"/>
    <property type="project" value="InterPro"/>
</dbReference>
<dbReference type="PROSITE" id="PS00379">
    <property type="entry name" value="CDP_ALCOHOL_P_TRANSF"/>
    <property type="match status" value="1"/>
</dbReference>
<dbReference type="AlphaFoldDB" id="A0A7C4E3K8"/>
<dbReference type="GO" id="GO:0016020">
    <property type="term" value="C:membrane"/>
    <property type="evidence" value="ECO:0007669"/>
    <property type="project" value="InterPro"/>
</dbReference>
<dbReference type="Pfam" id="PF01066">
    <property type="entry name" value="CDP-OH_P_transf"/>
    <property type="match status" value="1"/>
</dbReference>
<evidence type="ECO:0000313" key="4">
    <source>
        <dbReference type="EMBL" id="HGL40613.1"/>
    </source>
</evidence>
<feature type="transmembrane region" description="Helical" evidence="3">
    <location>
        <begin position="102"/>
        <end position="130"/>
    </location>
</feature>
<comment type="caution">
    <text evidence="5">The sequence shown here is derived from an EMBL/GenBank/DDBJ whole genome shotgun (WGS) entry which is preliminary data.</text>
</comment>
<dbReference type="Gene3D" id="1.20.120.1760">
    <property type="match status" value="1"/>
</dbReference>
<dbReference type="EMBL" id="DTAD01000087">
    <property type="protein sequence ID" value="HGN91066.1"/>
    <property type="molecule type" value="Genomic_DNA"/>
</dbReference>
<evidence type="ECO:0000313" key="5">
    <source>
        <dbReference type="EMBL" id="HGN91066.1"/>
    </source>
</evidence>
<accession>A0A7C4E3K8</accession>
<reference evidence="5" key="1">
    <citation type="journal article" date="2020" name="mSystems">
        <title>Genome- and Community-Level Interaction Insights into Carbon Utilization and Element Cycling Functions of Hydrothermarchaeota in Hydrothermal Sediment.</title>
        <authorList>
            <person name="Zhou Z."/>
            <person name="Liu Y."/>
            <person name="Xu W."/>
            <person name="Pan J."/>
            <person name="Luo Z.H."/>
            <person name="Li M."/>
        </authorList>
    </citation>
    <scope>NUCLEOTIDE SEQUENCE [LARGE SCALE GENOMIC DNA]</scope>
    <source>
        <strain evidence="5">SpSt-613</strain>
        <strain evidence="4">SpSt-669</strain>
    </source>
</reference>
<gene>
    <name evidence="5" type="ORF">ENT82_08110</name>
    <name evidence="4" type="ORF">ENU43_02980</name>
</gene>
<keyword evidence="1 2" id="KW-0808">Transferase</keyword>
<evidence type="ECO:0000256" key="3">
    <source>
        <dbReference type="SAM" id="Phobius"/>
    </source>
</evidence>
<dbReference type="EMBL" id="DTCM01000035">
    <property type="protein sequence ID" value="HGL40613.1"/>
    <property type="molecule type" value="Genomic_DNA"/>
</dbReference>
<name>A0A7C4E3K8_CALS0</name>
<dbReference type="InterPro" id="IPR048254">
    <property type="entry name" value="CDP_ALCOHOL_P_TRANSF_CS"/>
</dbReference>
<keyword evidence="3" id="KW-1133">Transmembrane helix</keyword>
<keyword evidence="3" id="KW-0812">Transmembrane</keyword>
<protein>
    <submittedName>
        <fullName evidence="5">CDP-alcohol phosphatidyltransferase family protein</fullName>
    </submittedName>
</protein>
<organism evidence="5">
    <name type="scientific">Caldiarchaeum subterraneum</name>
    <dbReference type="NCBI Taxonomy" id="311458"/>
    <lineage>
        <taxon>Archaea</taxon>
        <taxon>Nitrososphaerota</taxon>
        <taxon>Candidatus Caldarchaeales</taxon>
        <taxon>Candidatus Caldarchaeaceae</taxon>
        <taxon>Candidatus Caldarchaeum</taxon>
    </lineage>
</organism>
<keyword evidence="3" id="KW-0472">Membrane</keyword>
<dbReference type="InterPro" id="IPR043130">
    <property type="entry name" value="CDP-OH_PTrfase_TM_dom"/>
</dbReference>
<proteinExistence type="inferred from homology"/>
<dbReference type="GO" id="GO:0016780">
    <property type="term" value="F:phosphotransferase activity, for other substituted phosphate groups"/>
    <property type="evidence" value="ECO:0007669"/>
    <property type="project" value="InterPro"/>
</dbReference>
<dbReference type="InterPro" id="IPR000462">
    <property type="entry name" value="CDP-OH_P_trans"/>
</dbReference>
<feature type="transmembrane region" description="Helical" evidence="3">
    <location>
        <begin position="172"/>
        <end position="197"/>
    </location>
</feature>
<evidence type="ECO:0000256" key="1">
    <source>
        <dbReference type="ARBA" id="ARBA00022679"/>
    </source>
</evidence>
<sequence>MSISRRGRGLFEKSITPIVKLLAQLHVTPNMLTTAGLLLTATATLCYYLSQADPVYFLVSGALLAAGSFLDGLDGSLARLLGSQSNFGAFLDSFTDRISDSLIVLGFLLSGAVDAVLALGMLASSMLVSYARARAEGLGVSLKEVGVGERAVRLLAAIAATFTAYINPLTLFAAAIFITVVSMITVVQRFIATAAALRR</sequence>